<reference evidence="2 3" key="1">
    <citation type="submission" date="2017-03" db="EMBL/GenBank/DDBJ databases">
        <title>Genomes of endolithic fungi from Antarctica.</title>
        <authorList>
            <person name="Coleine C."/>
            <person name="Masonjones S."/>
            <person name="Stajich J.E."/>
        </authorList>
    </citation>
    <scope>NUCLEOTIDE SEQUENCE [LARGE SCALE GENOMIC DNA]</scope>
    <source>
        <strain evidence="2 3">CCFEE 6314</strain>
    </source>
</reference>
<dbReference type="Proteomes" id="UP000288859">
    <property type="component" value="Unassembled WGS sequence"/>
</dbReference>
<organism evidence="2 3">
    <name type="scientific">Exophiala mesophila</name>
    <name type="common">Black yeast-like fungus</name>
    <dbReference type="NCBI Taxonomy" id="212818"/>
    <lineage>
        <taxon>Eukaryota</taxon>
        <taxon>Fungi</taxon>
        <taxon>Dikarya</taxon>
        <taxon>Ascomycota</taxon>
        <taxon>Pezizomycotina</taxon>
        <taxon>Eurotiomycetes</taxon>
        <taxon>Chaetothyriomycetidae</taxon>
        <taxon>Chaetothyriales</taxon>
        <taxon>Herpotrichiellaceae</taxon>
        <taxon>Exophiala</taxon>
    </lineage>
</organism>
<proteinExistence type="predicted"/>
<evidence type="ECO:0008006" key="4">
    <source>
        <dbReference type="Google" id="ProtNLM"/>
    </source>
</evidence>
<dbReference type="AlphaFoldDB" id="A0A438MTV6"/>
<gene>
    <name evidence="2" type="ORF">B0A52_09450</name>
</gene>
<sequence length="456" mass="51350">MTKSSNSELQTTATLVQRRKRSQTKSVLRSRYRGYCFSWRLADNGERRDVAADQSTFVNEVVQETECLPSPSAQLTLSPLPENVNHTSKSALQYYFSHLSPTFSRRNDHHRLGVDHTLLHKLLPKILHRKLLLESIALMTTAIQVVYYSAHKNDGQNVDRQLLKLYPMVRAELSDSERIDVAETLIWSLTAICSTLYIQRRAADAAIHVRALTTLLDTSLKQKKPIDPFIVQQARSFIGYQQSVGAAAALMDQYRDTPKLSTYPAFDPLILLPCGFREMALVGLLCADCVQVLLGVSTQGPLFLDSDSTAATDDTIYMYLTCCLFMLQYAKDRSHHEKLVVQATMAYLTFLSGNFNACFVTNCFMQIYSKRVCMAPVQESEPVLVAWVACITRAVYGPGNFTWAYSERLLMTLSPADRASVESGDWLPQFHDFFWHPSLTVALRESQSAASQLGSR</sequence>
<dbReference type="VEuPathDB" id="FungiDB:PV10_02589"/>
<feature type="region of interest" description="Disordered" evidence="1">
    <location>
        <begin position="1"/>
        <end position="23"/>
    </location>
</feature>
<dbReference type="EMBL" id="NAJM01000059">
    <property type="protein sequence ID" value="RVX66573.1"/>
    <property type="molecule type" value="Genomic_DNA"/>
</dbReference>
<evidence type="ECO:0000256" key="1">
    <source>
        <dbReference type="SAM" id="MobiDB-lite"/>
    </source>
</evidence>
<evidence type="ECO:0000313" key="3">
    <source>
        <dbReference type="Proteomes" id="UP000288859"/>
    </source>
</evidence>
<protein>
    <recommendedName>
        <fullName evidence="4">Transcription factor domain-containing protein</fullName>
    </recommendedName>
</protein>
<name>A0A438MTV6_EXOME</name>
<comment type="caution">
    <text evidence="2">The sequence shown here is derived from an EMBL/GenBank/DDBJ whole genome shotgun (WGS) entry which is preliminary data.</text>
</comment>
<dbReference type="OrthoDB" id="4115427at2759"/>
<evidence type="ECO:0000313" key="2">
    <source>
        <dbReference type="EMBL" id="RVX66573.1"/>
    </source>
</evidence>
<feature type="compositionally biased region" description="Polar residues" evidence="1">
    <location>
        <begin position="1"/>
        <end position="15"/>
    </location>
</feature>
<accession>A0A438MTV6</accession>